<gene>
    <name evidence="1" type="ORF">GCM10010430_63640</name>
</gene>
<reference evidence="1 2" key="1">
    <citation type="journal article" date="2019" name="Int. J. Syst. Evol. Microbiol.">
        <title>The Global Catalogue of Microorganisms (GCM) 10K type strain sequencing project: providing services to taxonomists for standard genome sequencing and annotation.</title>
        <authorList>
            <consortium name="The Broad Institute Genomics Platform"/>
            <consortium name="The Broad Institute Genome Sequencing Center for Infectious Disease"/>
            <person name="Wu L."/>
            <person name="Ma J."/>
        </authorList>
    </citation>
    <scope>NUCLEOTIDE SEQUENCE [LARGE SCALE GENOMIC DNA]</scope>
    <source>
        <strain evidence="1 2">JCM 7356</strain>
    </source>
</reference>
<comment type="caution">
    <text evidence="1">The sequence shown here is derived from an EMBL/GenBank/DDBJ whole genome shotgun (WGS) entry which is preliminary data.</text>
</comment>
<sequence>MDTAASSIRPGRAGPQKDMLGVSVRRAEVAVAPVTFGAGRETVPGERRVALVPGSVGPAAGAPVTASAAFARSVLALLDHLLPHGLLPAGPADPALAHPWW</sequence>
<name>A0ABN3ESA2_9ACTN</name>
<evidence type="ECO:0000313" key="2">
    <source>
        <dbReference type="Proteomes" id="UP001500305"/>
    </source>
</evidence>
<keyword evidence="2" id="KW-1185">Reference proteome</keyword>
<evidence type="ECO:0000313" key="1">
    <source>
        <dbReference type="EMBL" id="GAA2269394.1"/>
    </source>
</evidence>
<dbReference type="Proteomes" id="UP001500305">
    <property type="component" value="Unassembled WGS sequence"/>
</dbReference>
<organism evidence="1 2">
    <name type="scientific">Kitasatospora cystarginea</name>
    <dbReference type="NCBI Taxonomy" id="58350"/>
    <lineage>
        <taxon>Bacteria</taxon>
        <taxon>Bacillati</taxon>
        <taxon>Actinomycetota</taxon>
        <taxon>Actinomycetes</taxon>
        <taxon>Kitasatosporales</taxon>
        <taxon>Streptomycetaceae</taxon>
        <taxon>Kitasatospora</taxon>
    </lineage>
</organism>
<accession>A0ABN3ESA2</accession>
<protein>
    <submittedName>
        <fullName evidence="1">Uncharacterized protein</fullName>
    </submittedName>
</protein>
<dbReference type="EMBL" id="BAAATR010000038">
    <property type="protein sequence ID" value="GAA2269394.1"/>
    <property type="molecule type" value="Genomic_DNA"/>
</dbReference>
<proteinExistence type="predicted"/>